<dbReference type="Pfam" id="PF05096">
    <property type="entry name" value="Glu_cyclase_2"/>
    <property type="match status" value="1"/>
</dbReference>
<keyword evidence="2" id="KW-0808">Transferase</keyword>
<dbReference type="GO" id="GO:0016603">
    <property type="term" value="F:glutaminyl-peptide cyclotransferase activity"/>
    <property type="evidence" value="ECO:0007669"/>
    <property type="project" value="InterPro"/>
</dbReference>
<evidence type="ECO:0000256" key="1">
    <source>
        <dbReference type="SAM" id="MobiDB-lite"/>
    </source>
</evidence>
<organism evidence="2 3">
    <name type="scientific">Chloropicon primus</name>
    <dbReference type="NCBI Taxonomy" id="1764295"/>
    <lineage>
        <taxon>Eukaryota</taxon>
        <taxon>Viridiplantae</taxon>
        <taxon>Chlorophyta</taxon>
        <taxon>Chloropicophyceae</taxon>
        <taxon>Chloropicales</taxon>
        <taxon>Chloropicaceae</taxon>
        <taxon>Chloropicon</taxon>
    </lineage>
</organism>
<dbReference type="InterPro" id="IPR015943">
    <property type="entry name" value="WD40/YVTN_repeat-like_dom_sf"/>
</dbReference>
<accession>A0A5B8N171</accession>
<dbReference type="OrthoDB" id="409395at2759"/>
<feature type="region of interest" description="Disordered" evidence="1">
    <location>
        <begin position="88"/>
        <end position="115"/>
    </location>
</feature>
<dbReference type="InterPro" id="IPR007788">
    <property type="entry name" value="QCT"/>
</dbReference>
<evidence type="ECO:0000313" key="2">
    <source>
        <dbReference type="EMBL" id="QDZ25625.1"/>
    </source>
</evidence>
<reference evidence="2 3" key="1">
    <citation type="submission" date="2018-07" db="EMBL/GenBank/DDBJ databases">
        <title>The complete nuclear genome of the prasinophyte Chloropicon primus (CCMP1205).</title>
        <authorList>
            <person name="Pombert J.-F."/>
            <person name="Otis C."/>
            <person name="Turmel M."/>
            <person name="Lemieux C."/>
        </authorList>
    </citation>
    <scope>NUCLEOTIDE SEQUENCE [LARGE SCALE GENOMIC DNA]</scope>
    <source>
        <strain evidence="2 3">CCMP1205</strain>
    </source>
</reference>
<dbReference type="EMBL" id="CP031051">
    <property type="protein sequence ID" value="QDZ25625.1"/>
    <property type="molecule type" value="Genomic_DNA"/>
</dbReference>
<protein>
    <submittedName>
        <fullName evidence="2">Glutamine cyclotransferase</fullName>
    </submittedName>
</protein>
<dbReference type="AlphaFoldDB" id="A0A5B8N171"/>
<sequence>MATSSAVKTKRRRSGKLCEGRTSLRLKLMRVFLIAVLIAIASILAVQLTSNERKRSNELQGITEANHHGVGVGVGDVQEQWMRDEVGGDEAATDASSDAVTEDEEEEEEEDNAEGEEVVVVVMPEVEVEVEVPDIYVLEVVKEFDHDHLAFTQGFLYNQECSSEEASCKDMFYESTGLNGQTSVRMVNAGTGRVEAKTMAEQRFFGEGLTRWGEKLYQLTWQSGATLVYDAETLEFLEETKTDLKDGWGLTNDSSHLIATDSGHTLYFLDPETLKTDHKVDVADGDRRVKYLNELEHVEGEVWANIWMRNCIARIDPATGKVKGWIHAADLTAKELVKSDSLGRRYTMDVLNGIAYDPATKRIWLTGKQWSTVYEVKVVPLSSSPSLSATLDLNQVRRECIV</sequence>
<dbReference type="PANTHER" id="PTHR31270">
    <property type="entry name" value="GLUTAMINYL-PEPTIDE CYCLOTRANSFERASE"/>
    <property type="match status" value="1"/>
</dbReference>
<name>A0A5B8N171_9CHLO</name>
<dbReference type="Gene3D" id="2.130.10.10">
    <property type="entry name" value="YVTN repeat-like/Quinoprotein amine dehydrogenase"/>
    <property type="match status" value="1"/>
</dbReference>
<dbReference type="SUPFAM" id="SSF63825">
    <property type="entry name" value="YWTD domain"/>
    <property type="match status" value="1"/>
</dbReference>
<evidence type="ECO:0000313" key="3">
    <source>
        <dbReference type="Proteomes" id="UP000316726"/>
    </source>
</evidence>
<dbReference type="PANTHER" id="PTHR31270:SF1">
    <property type="entry name" value="GLUTAMINYL-PEPTIDE CYCLOTRANSFERASE"/>
    <property type="match status" value="1"/>
</dbReference>
<feature type="compositionally biased region" description="Acidic residues" evidence="1">
    <location>
        <begin position="100"/>
        <end position="115"/>
    </location>
</feature>
<dbReference type="STRING" id="1764295.A0A5B8N171"/>
<keyword evidence="3" id="KW-1185">Reference proteome</keyword>
<gene>
    <name evidence="2" type="ORF">A3770_18p81430</name>
</gene>
<dbReference type="Proteomes" id="UP000316726">
    <property type="component" value="Chromosome 18"/>
</dbReference>
<proteinExistence type="predicted"/>